<feature type="region of interest" description="Disordered" evidence="1">
    <location>
        <begin position="372"/>
        <end position="408"/>
    </location>
</feature>
<keyword evidence="4" id="KW-1185">Reference proteome</keyword>
<sequence length="408" mass="45735">MEKEAKDAIKYIGERLNEKIREEMANGLEGELLSYHTDDAVQGINQAALSRRRYTNGEINEDAFTKSVYQLIGVKLPKLWSGEFKIVGVSEQNGITVDAAKANIKPQSWLLYAQKDVSLEENAFDAIAAYPTEKDAVNMVEKLRLVDALGTENLYDRTLMLARIKFDRVFSDPSASEEEKSIARETLEDAKDLAYAPAQSTSDIPLSGGVPARVKGVNLNKVITMEKDAQEAIKYIGERLLKPDWEAARDLVSSNERKGFVYLAKPNAQYAGKIIMMSDTHLVQQVGKNSAVAHDLSKLENGAELTRQFDNNEIKIGRTNIKVEYNQDRGKANIVTYNQQRSEYVRKQAEKWAEQNITNSKSRAAFLKHVHAFTQDMAKGQEPAKPSQEQAKSPVKTPTQQPQPQLSR</sequence>
<geneLocation type="plasmid" evidence="4">
    <name>1 dna</name>
</geneLocation>
<evidence type="ECO:0000313" key="3">
    <source>
        <dbReference type="EMBL" id="BBL36042.1"/>
    </source>
</evidence>
<proteinExistence type="predicted"/>
<keyword evidence="3" id="KW-0614">Plasmid</keyword>
<dbReference type="AlphaFoldDB" id="A0A4Y1YPD7"/>
<evidence type="ECO:0000313" key="4">
    <source>
        <dbReference type="Proteomes" id="UP000316473"/>
    </source>
</evidence>
<organism evidence="3 4">
    <name type="scientific">Nitrosomonas stercoris</name>
    <dbReference type="NCBI Taxonomy" id="1444684"/>
    <lineage>
        <taxon>Bacteria</taxon>
        <taxon>Pseudomonadati</taxon>
        <taxon>Pseudomonadota</taxon>
        <taxon>Betaproteobacteria</taxon>
        <taxon>Nitrosomonadales</taxon>
        <taxon>Nitrosomonadaceae</taxon>
        <taxon>Nitrosomonas</taxon>
    </lineage>
</organism>
<dbReference type="EMBL" id="AP019756">
    <property type="protein sequence ID" value="BBL36042.1"/>
    <property type="molecule type" value="Genomic_DNA"/>
</dbReference>
<dbReference type="KEGG" id="nst:Nstercoris_02321"/>
<dbReference type="InterPro" id="IPR040782">
    <property type="entry name" value="KfrB"/>
</dbReference>
<accession>A0A4Y1YPD7</accession>
<gene>
    <name evidence="3" type="ORF">Nstercoris_02321</name>
</gene>
<reference evidence="3 4" key="1">
    <citation type="submission" date="2019-06" db="EMBL/GenBank/DDBJ databases">
        <title>Nitrosomonas stercoris KYUHI-S whole genome shotgun sequence.</title>
        <authorList>
            <person name="Nakagawa T."/>
            <person name="Tsuchiya Y."/>
            <person name="Takahashi R."/>
        </authorList>
    </citation>
    <scope>NUCLEOTIDE SEQUENCE [LARGE SCALE GENOMIC DNA]</scope>
    <source>
        <strain evidence="3 4">KYUHI-S</strain>
        <plasmid evidence="4">1 dna</plasmid>
    </source>
</reference>
<feature type="domain" description="KfrB" evidence="2">
    <location>
        <begin position="269"/>
        <end position="332"/>
    </location>
</feature>
<protein>
    <recommendedName>
        <fullName evidence="2">KfrB domain-containing protein</fullName>
    </recommendedName>
</protein>
<dbReference type="Proteomes" id="UP000316473">
    <property type="component" value="Plasmid plasmid 1"/>
</dbReference>
<name>A0A4Y1YPD7_9PROT</name>
<feature type="compositionally biased region" description="Low complexity" evidence="1">
    <location>
        <begin position="397"/>
        <end position="408"/>
    </location>
</feature>
<evidence type="ECO:0000259" key="2">
    <source>
        <dbReference type="Pfam" id="PF18790"/>
    </source>
</evidence>
<dbReference type="Pfam" id="PF18790">
    <property type="entry name" value="KfrB"/>
    <property type="match status" value="1"/>
</dbReference>
<evidence type="ECO:0000256" key="1">
    <source>
        <dbReference type="SAM" id="MobiDB-lite"/>
    </source>
</evidence>